<dbReference type="AlphaFoldDB" id="A0A1I4RA80"/>
<protein>
    <recommendedName>
        <fullName evidence="3">Cyclodipeptide synthase</fullName>
    </recommendedName>
</protein>
<keyword evidence="2" id="KW-0808">Transferase</keyword>
<sequence>MPPTPTTAAQLEGDATTCVEDDFTIEPYTENCRRVCARGEHLLVGVSPGNSYFSVELLARLFAWAHRRFAAVDVVIPDTALVHTQLALEHEAKRAHQRSREECNRVHNRVVRAWSQAGLAAAPERWHRLSDFTDRPRYQTLLRQAEDAVTQASPLREACLQTSRTVLASRKPGTSFTDEQIEKGAQYVVAELPFIVDTPSILGVPSSVSFYHRPAAFIREVMSARGGLSPAPEQGCALIRPHAVAGNVPQPRRASTA</sequence>
<dbReference type="Proteomes" id="UP000199398">
    <property type="component" value="Unassembled WGS sequence"/>
</dbReference>
<dbReference type="InterPro" id="IPR038622">
    <property type="entry name" value="CDPS_sf"/>
</dbReference>
<reference evidence="5 6" key="1">
    <citation type="submission" date="2016-10" db="EMBL/GenBank/DDBJ databases">
        <authorList>
            <person name="de Groot N.N."/>
        </authorList>
    </citation>
    <scope>NUCLEOTIDE SEQUENCE [LARGE SCALE GENOMIC DNA]</scope>
    <source>
        <strain evidence="5 6">CPCC 201259</strain>
    </source>
</reference>
<comment type="similarity">
    <text evidence="1">Belongs to the CDPS family.</text>
</comment>
<evidence type="ECO:0000256" key="2">
    <source>
        <dbReference type="ARBA" id="ARBA00022679"/>
    </source>
</evidence>
<organism evidence="5 6">
    <name type="scientific">Saccharopolyspora antimicrobica</name>
    <dbReference type="NCBI Taxonomy" id="455193"/>
    <lineage>
        <taxon>Bacteria</taxon>
        <taxon>Bacillati</taxon>
        <taxon>Actinomycetota</taxon>
        <taxon>Actinomycetes</taxon>
        <taxon>Pseudonocardiales</taxon>
        <taxon>Pseudonocardiaceae</taxon>
        <taxon>Saccharopolyspora</taxon>
    </lineage>
</organism>
<dbReference type="STRING" id="455193.SAMN05421805_101467"/>
<evidence type="ECO:0000313" key="4">
    <source>
        <dbReference type="EMBL" id="RKT88099.1"/>
    </source>
</evidence>
<accession>A0A1I4RA80</accession>
<name>A0A1I4RA80_9PSEU</name>
<dbReference type="NCBIfam" id="TIGR04539">
    <property type="entry name" value="tRNA_cyclodipep"/>
    <property type="match status" value="1"/>
</dbReference>
<dbReference type="Proteomes" id="UP000270697">
    <property type="component" value="Unassembled WGS sequence"/>
</dbReference>
<evidence type="ECO:0000256" key="1">
    <source>
        <dbReference type="ARBA" id="ARBA00006034"/>
    </source>
</evidence>
<dbReference type="GO" id="GO:0016755">
    <property type="term" value="F:aminoacyltransferase activity"/>
    <property type="evidence" value="ECO:0007669"/>
    <property type="project" value="InterPro"/>
</dbReference>
<evidence type="ECO:0000313" key="5">
    <source>
        <dbReference type="EMBL" id="SFM49095.1"/>
    </source>
</evidence>
<dbReference type="InterPro" id="IPR030903">
    <property type="entry name" value="CDPS"/>
</dbReference>
<evidence type="ECO:0000313" key="6">
    <source>
        <dbReference type="Proteomes" id="UP000199398"/>
    </source>
</evidence>
<dbReference type="OrthoDB" id="2895472at2"/>
<dbReference type="Pfam" id="PF16715">
    <property type="entry name" value="CDPS"/>
    <property type="match status" value="1"/>
</dbReference>
<reference evidence="4 7" key="2">
    <citation type="submission" date="2018-10" db="EMBL/GenBank/DDBJ databases">
        <title>Sequencing the genomes of 1000 actinobacteria strains.</title>
        <authorList>
            <person name="Klenk H.-P."/>
        </authorList>
    </citation>
    <scope>NUCLEOTIDE SEQUENCE [LARGE SCALE GENOMIC DNA]</scope>
    <source>
        <strain evidence="4 7">DSM 45119</strain>
    </source>
</reference>
<evidence type="ECO:0000313" key="7">
    <source>
        <dbReference type="Proteomes" id="UP000270697"/>
    </source>
</evidence>
<proteinExistence type="inferred from homology"/>
<keyword evidence="7" id="KW-1185">Reference proteome</keyword>
<dbReference type="RefSeq" id="WP_093145978.1">
    <property type="nucleotide sequence ID" value="NZ_FOUP01000001.1"/>
</dbReference>
<gene>
    <name evidence="4" type="ORF">ATL45_6525</name>
    <name evidence="5" type="ORF">SAMN05421805_101467</name>
</gene>
<dbReference type="EMBL" id="FOUP01000001">
    <property type="protein sequence ID" value="SFM49095.1"/>
    <property type="molecule type" value="Genomic_DNA"/>
</dbReference>
<dbReference type="EMBL" id="RBXX01000002">
    <property type="protein sequence ID" value="RKT88099.1"/>
    <property type="molecule type" value="Genomic_DNA"/>
</dbReference>
<dbReference type="Gene3D" id="3.40.50.11710">
    <property type="entry name" value="Cyclodipeptide synthase"/>
    <property type="match status" value="1"/>
</dbReference>
<evidence type="ECO:0000256" key="3">
    <source>
        <dbReference type="ARBA" id="ARBA00030771"/>
    </source>
</evidence>